<dbReference type="GO" id="GO:0042765">
    <property type="term" value="C:GPI-anchor transamidase complex"/>
    <property type="evidence" value="ECO:0007669"/>
    <property type="project" value="InterPro"/>
</dbReference>
<feature type="chain" id="PRO_5034101624" evidence="1">
    <location>
        <begin position="25"/>
        <end position="241"/>
    </location>
</feature>
<name>A0A8D0KRW8_STROC</name>
<dbReference type="GO" id="GO:0016255">
    <property type="term" value="P:attachment of GPI anchor to protein"/>
    <property type="evidence" value="ECO:0007669"/>
    <property type="project" value="InterPro"/>
</dbReference>
<dbReference type="InterPro" id="IPR007245">
    <property type="entry name" value="PIG-T"/>
</dbReference>
<dbReference type="Proteomes" id="UP000694551">
    <property type="component" value="Unplaced"/>
</dbReference>
<dbReference type="PANTHER" id="PTHR12959:SF11">
    <property type="entry name" value="GPI TRANSAMIDASE COMPONENT PIG-T"/>
    <property type="match status" value="1"/>
</dbReference>
<dbReference type="Pfam" id="PF04113">
    <property type="entry name" value="Gpi16"/>
    <property type="match status" value="1"/>
</dbReference>
<protein>
    <submittedName>
        <fullName evidence="2">Phosphatidylinositol glycan anchor biosynthesis class T</fullName>
    </submittedName>
</protein>
<sequence>MAAAAAALLLLLLAAAAGPGRVGAGRARRDALREELLLSPLPAGDVAATFQFRTRWDADLPRGAVSHYRLFPKALGRLVAALGVQELHLALTQGFWRTRTWGQPPLQAPAGAELWVWFQPTVTDVDKAWKELSNILSGIFCASLNFIDSTNTVTPTASFKPLGLANGTDHHLLRYAVLPREVVCTENLTPWKKLLPCGSKGLSLSGSREQTWALVPQQLPLTGSAHPPHLQGKCEAQGSLL</sequence>
<evidence type="ECO:0000256" key="1">
    <source>
        <dbReference type="SAM" id="SignalP"/>
    </source>
</evidence>
<proteinExistence type="predicted"/>
<dbReference type="PANTHER" id="PTHR12959">
    <property type="entry name" value="GPI TRANSAMIDASE COMPONENT PIG-T-RELATED"/>
    <property type="match status" value="1"/>
</dbReference>
<dbReference type="Ensembl" id="ENSSOCT00000004330.1">
    <property type="protein sequence ID" value="ENSSOCP00000004214.1"/>
    <property type="gene ID" value="ENSSOCG00000002714.1"/>
</dbReference>
<organism evidence="2 3">
    <name type="scientific">Strix occidentalis caurina</name>
    <name type="common">northern spotted owl</name>
    <dbReference type="NCBI Taxonomy" id="311401"/>
    <lineage>
        <taxon>Eukaryota</taxon>
        <taxon>Metazoa</taxon>
        <taxon>Chordata</taxon>
        <taxon>Craniata</taxon>
        <taxon>Vertebrata</taxon>
        <taxon>Euteleostomi</taxon>
        <taxon>Archelosauria</taxon>
        <taxon>Archosauria</taxon>
        <taxon>Dinosauria</taxon>
        <taxon>Saurischia</taxon>
        <taxon>Theropoda</taxon>
        <taxon>Coelurosauria</taxon>
        <taxon>Aves</taxon>
        <taxon>Neognathae</taxon>
        <taxon>Neoaves</taxon>
        <taxon>Telluraves</taxon>
        <taxon>Strigiformes</taxon>
        <taxon>Strigidae</taxon>
        <taxon>Strix</taxon>
    </lineage>
</organism>
<evidence type="ECO:0000313" key="3">
    <source>
        <dbReference type="Proteomes" id="UP000694551"/>
    </source>
</evidence>
<feature type="signal peptide" evidence="1">
    <location>
        <begin position="1"/>
        <end position="24"/>
    </location>
</feature>
<keyword evidence="3" id="KW-1185">Reference proteome</keyword>
<reference evidence="2" key="2">
    <citation type="submission" date="2025-09" db="UniProtKB">
        <authorList>
            <consortium name="Ensembl"/>
        </authorList>
    </citation>
    <scope>IDENTIFICATION</scope>
</reference>
<accession>A0A8D0KRW8</accession>
<dbReference type="AlphaFoldDB" id="A0A8D0KRW8"/>
<reference evidence="2" key="1">
    <citation type="submission" date="2025-08" db="UniProtKB">
        <authorList>
            <consortium name="Ensembl"/>
        </authorList>
    </citation>
    <scope>IDENTIFICATION</scope>
</reference>
<keyword evidence="1" id="KW-0732">Signal</keyword>
<evidence type="ECO:0000313" key="2">
    <source>
        <dbReference type="Ensembl" id="ENSSOCP00000004214.1"/>
    </source>
</evidence>